<dbReference type="RefSeq" id="WP_120637728.1">
    <property type="nucleotide sequence ID" value="NZ_RAQU01000031.1"/>
</dbReference>
<sequence length="701" mass="74249">MGSTALSGGGNLAITNGDGGIVGYVQQGASAYSAYDKLTNFNPGKYMAPGYAYNTGWSGADSVLNTQVGSAGGTIGTYGAGALGIAGGAYSAYTGLQRGGVGGYTQAAGGAATAGLSAAAMAGMAVPVYGWIAAAALTVLGALLPGQKPSDRTGAATFYSNDPANPSIGGLNGDRYSQENRDQARAIGAELMKITDQIGQKTGLGRSVETAYRVEYGARDGLNVYLGTDKLHGGADEEGVTAVTQAFVSRMLQQAMAQAPDANVRQIIGATGVADPDKTIENLDWYKNTWQVMQKPLEQTRSGLEAFEAQLEQIKAPFQEVIDKSASLGLATDELVKRQQEAADYARRQVGIGYDQSMWQAQGRGYVQTAREIRTNYDTNADLYRSVGRNAEDLYNAQASQLLGSLSVDQLRDVAREFRGLDDAMANIADSMLAYKEATEAATEAQQKAIQNQQTRLGYWQASRSAEGRDYISSVENVRTNWAENGASYAAAGLDPDRLYWQQLRSELNGLSNEQLRDVATSFRGVDDAAANLAEQMLALGGSAAQVAEDLAKRQQAEQTVAGTLGGLTDFIRSMQTDDSSLLSPQAKLSLLERDFNHLGSRAAAGDFDAISELTSAAGNYRNAAREYYGSSAGFGVAQDRILSVFDSVGSISADTLTNSAMASIMKDSTEKLGDRVVASQDDLRAEIRLLRLEISALVDD</sequence>
<dbReference type="Proteomes" id="UP000278036">
    <property type="component" value="Unassembled WGS sequence"/>
</dbReference>
<evidence type="ECO:0000313" key="2">
    <source>
        <dbReference type="EMBL" id="RMI19497.1"/>
    </source>
</evidence>
<comment type="caution">
    <text evidence="1">The sequence shown here is derived from an EMBL/GenBank/DDBJ whole genome shotgun (WGS) entry which is preliminary data.</text>
</comment>
<evidence type="ECO:0000313" key="1">
    <source>
        <dbReference type="EMBL" id="RKK04829.1"/>
    </source>
</evidence>
<name>A0A3A9K0F0_9PROT</name>
<dbReference type="EMBL" id="RAQU01000031">
    <property type="protein sequence ID" value="RKK04829.1"/>
    <property type="molecule type" value="Genomic_DNA"/>
</dbReference>
<dbReference type="EMBL" id="RFLX01000019">
    <property type="protein sequence ID" value="RMI19497.1"/>
    <property type="molecule type" value="Genomic_DNA"/>
</dbReference>
<dbReference type="Proteomes" id="UP000274097">
    <property type="component" value="Unassembled WGS sequence"/>
</dbReference>
<evidence type="ECO:0000313" key="4">
    <source>
        <dbReference type="Proteomes" id="UP000278036"/>
    </source>
</evidence>
<accession>A0A3A9K0F0</accession>
<dbReference type="AlphaFoldDB" id="A0A3A9K0F0"/>
<keyword evidence="3" id="KW-1185">Reference proteome</keyword>
<organism evidence="1 4">
    <name type="scientific">Teichococcus wenyumeiae</name>
    <dbReference type="NCBI Taxonomy" id="2478470"/>
    <lineage>
        <taxon>Bacteria</taxon>
        <taxon>Pseudomonadati</taxon>
        <taxon>Pseudomonadota</taxon>
        <taxon>Alphaproteobacteria</taxon>
        <taxon>Acetobacterales</taxon>
        <taxon>Roseomonadaceae</taxon>
        <taxon>Roseomonas</taxon>
    </lineage>
</organism>
<evidence type="ECO:0000313" key="3">
    <source>
        <dbReference type="Proteomes" id="UP000274097"/>
    </source>
</evidence>
<protein>
    <submittedName>
        <fullName evidence="1">Uncharacterized protein</fullName>
    </submittedName>
</protein>
<gene>
    <name evidence="1" type="ORF">D6Z83_07595</name>
    <name evidence="2" type="ORF">EBE87_20320</name>
</gene>
<dbReference type="InParanoid" id="A0A3A9K0F0"/>
<proteinExistence type="predicted"/>
<reference evidence="1 4" key="1">
    <citation type="submission" date="2018-09" db="EMBL/GenBank/DDBJ databases">
        <title>Roseomonas sp. nov., isolated from feces of Tibetan antelopes in the Qinghai-Tibet plateau, China.</title>
        <authorList>
            <person name="Tian Z."/>
        </authorList>
    </citation>
    <scope>NUCLEOTIDE SEQUENCE [LARGE SCALE GENOMIC DNA]</scope>
    <source>
        <strain evidence="2 3">Z23</strain>
        <strain evidence="1 4">Z24</strain>
    </source>
</reference>